<evidence type="ECO:0000313" key="2">
    <source>
        <dbReference type="Proteomes" id="UP000272400"/>
    </source>
</evidence>
<accession>A0A3N1DC68</accession>
<dbReference type="EMBL" id="RJKE01000001">
    <property type="protein sequence ID" value="ROO91100.1"/>
    <property type="molecule type" value="Genomic_DNA"/>
</dbReference>
<dbReference type="Pfam" id="PF11209">
    <property type="entry name" value="LmeA"/>
    <property type="match status" value="1"/>
</dbReference>
<reference evidence="1 2" key="1">
    <citation type="submission" date="2018-11" db="EMBL/GenBank/DDBJ databases">
        <title>Sequencing the genomes of 1000 actinobacteria strains.</title>
        <authorList>
            <person name="Klenk H.-P."/>
        </authorList>
    </citation>
    <scope>NUCLEOTIDE SEQUENCE [LARGE SCALE GENOMIC DNA]</scope>
    <source>
        <strain evidence="1 2">DSM 44254</strain>
    </source>
</reference>
<dbReference type="InterPro" id="IPR021373">
    <property type="entry name" value="DUF2993"/>
</dbReference>
<comment type="caution">
    <text evidence="1">The sequence shown here is derived from an EMBL/GenBank/DDBJ whole genome shotgun (WGS) entry which is preliminary data.</text>
</comment>
<gene>
    <name evidence="1" type="ORF">EDD29_8847</name>
</gene>
<organism evidence="1 2">
    <name type="scientific">Actinocorallia herbida</name>
    <dbReference type="NCBI Taxonomy" id="58109"/>
    <lineage>
        <taxon>Bacteria</taxon>
        <taxon>Bacillati</taxon>
        <taxon>Actinomycetota</taxon>
        <taxon>Actinomycetes</taxon>
        <taxon>Streptosporangiales</taxon>
        <taxon>Thermomonosporaceae</taxon>
        <taxon>Actinocorallia</taxon>
    </lineage>
</organism>
<proteinExistence type="predicted"/>
<keyword evidence="2" id="KW-1185">Reference proteome</keyword>
<name>A0A3N1DC68_9ACTN</name>
<evidence type="ECO:0000313" key="1">
    <source>
        <dbReference type="EMBL" id="ROO91100.1"/>
    </source>
</evidence>
<dbReference type="OrthoDB" id="3215846at2"/>
<dbReference type="AlphaFoldDB" id="A0A3N1DC68"/>
<sequence length="233" mass="24127">MRKVLLVLLVLVLAGAFGADRFAESRAEAEIARQVAVQYRLTNEPAVSFGGFPFLTQALSGKYDSVDVAIGDYTDQGITLQDVDVRLEGLNAPLADLVNGDSSSLTADRAVASAVIPYGVVQKQLAARGVTSVSQSADGNVLAKGTYQAPIIGEVPIDLIVSLKVTAKGVAIVPEKVTAVGVQVPLAAVKDMFTYTIPIAGLPLGAKITAVSPVADGLRVTGEATNIPLDRAV</sequence>
<dbReference type="RefSeq" id="WP_123669963.1">
    <property type="nucleotide sequence ID" value="NZ_RJKE01000001.1"/>
</dbReference>
<protein>
    <submittedName>
        <fullName evidence="1">DUF2993 family protein</fullName>
    </submittedName>
</protein>
<dbReference type="Proteomes" id="UP000272400">
    <property type="component" value="Unassembled WGS sequence"/>
</dbReference>